<comment type="similarity">
    <text evidence="3">Belongs to the RSA3 family.</text>
</comment>
<evidence type="ECO:0000256" key="3">
    <source>
        <dbReference type="ARBA" id="ARBA00006256"/>
    </source>
</evidence>
<evidence type="ECO:0000256" key="8">
    <source>
        <dbReference type="SAM" id="MobiDB-lite"/>
    </source>
</evidence>
<evidence type="ECO:0000256" key="2">
    <source>
        <dbReference type="ARBA" id="ARBA00004604"/>
    </source>
</evidence>
<dbReference type="InterPro" id="IPR051898">
    <property type="entry name" value="Ribosome_Assembly_3"/>
</dbReference>
<accession>A0AAV5RGC9</accession>
<comment type="caution">
    <text evidence="10">The sequence shown here is derived from an EMBL/GenBank/DDBJ whole genome shotgun (WGS) entry which is preliminary data.</text>
</comment>
<dbReference type="GO" id="GO:0005730">
    <property type="term" value="C:nucleolus"/>
    <property type="evidence" value="ECO:0007669"/>
    <property type="project" value="UniProtKB-SubCell"/>
</dbReference>
<evidence type="ECO:0000256" key="4">
    <source>
        <dbReference type="ARBA" id="ARBA00015339"/>
    </source>
</evidence>
<feature type="domain" description="Ribosome-assembly protein 3 C-terminal" evidence="9">
    <location>
        <begin position="84"/>
        <end position="129"/>
    </location>
</feature>
<keyword evidence="7" id="KW-0687">Ribonucleoprotein</keyword>
<dbReference type="EMBL" id="BTGC01000003">
    <property type="protein sequence ID" value="GMM50267.1"/>
    <property type="molecule type" value="Genomic_DNA"/>
</dbReference>
<keyword evidence="6" id="KW-0539">Nucleus</keyword>
<feature type="region of interest" description="Disordered" evidence="8">
    <location>
        <begin position="1"/>
        <end position="82"/>
    </location>
</feature>
<dbReference type="PANTHER" id="PTHR28127:SF1">
    <property type="entry name" value="RIBOSOME ASSEMBLY PROTEIN 3"/>
    <property type="match status" value="1"/>
</dbReference>
<dbReference type="PANTHER" id="PTHR28127">
    <property type="entry name" value="RIBOSOME ASSEMBLY PROTEIN 3"/>
    <property type="match status" value="1"/>
</dbReference>
<feature type="compositionally biased region" description="Basic residues" evidence="8">
    <location>
        <begin position="1"/>
        <end position="12"/>
    </location>
</feature>
<evidence type="ECO:0000313" key="11">
    <source>
        <dbReference type="Proteomes" id="UP001362899"/>
    </source>
</evidence>
<gene>
    <name evidence="10" type="ORF">DASB73_012250</name>
</gene>
<keyword evidence="11" id="KW-1185">Reference proteome</keyword>
<evidence type="ECO:0000256" key="7">
    <source>
        <dbReference type="ARBA" id="ARBA00023274"/>
    </source>
</evidence>
<evidence type="ECO:0000256" key="5">
    <source>
        <dbReference type="ARBA" id="ARBA00022517"/>
    </source>
</evidence>
<dbReference type="AlphaFoldDB" id="A0AAV5RGC9"/>
<organism evidence="10 11">
    <name type="scientific">Starmerella bacillaris</name>
    <name type="common">Yeast</name>
    <name type="synonym">Candida zemplinina</name>
    <dbReference type="NCBI Taxonomy" id="1247836"/>
    <lineage>
        <taxon>Eukaryota</taxon>
        <taxon>Fungi</taxon>
        <taxon>Dikarya</taxon>
        <taxon>Ascomycota</taxon>
        <taxon>Saccharomycotina</taxon>
        <taxon>Dipodascomycetes</taxon>
        <taxon>Dipodascales</taxon>
        <taxon>Trichomonascaceae</taxon>
        <taxon>Starmerella</taxon>
    </lineage>
</organism>
<evidence type="ECO:0000313" key="10">
    <source>
        <dbReference type="EMBL" id="GMM50267.1"/>
    </source>
</evidence>
<dbReference type="GO" id="GO:0030687">
    <property type="term" value="C:preribosome, large subunit precursor"/>
    <property type="evidence" value="ECO:0007669"/>
    <property type="project" value="TreeGrafter"/>
</dbReference>
<dbReference type="InterPro" id="IPR028217">
    <property type="entry name" value="Rsa3_C"/>
</dbReference>
<name>A0AAV5RGC9_STABA</name>
<dbReference type="GO" id="GO:0000027">
    <property type="term" value="P:ribosomal large subunit assembly"/>
    <property type="evidence" value="ECO:0007669"/>
    <property type="project" value="TreeGrafter"/>
</dbReference>
<keyword evidence="5" id="KW-0690">Ribosome biogenesis</keyword>
<evidence type="ECO:0000259" key="9">
    <source>
        <dbReference type="Pfam" id="PF14615"/>
    </source>
</evidence>
<proteinExistence type="inferred from homology"/>
<evidence type="ECO:0000256" key="1">
    <source>
        <dbReference type="ARBA" id="ARBA00003035"/>
    </source>
</evidence>
<dbReference type="Pfam" id="PF14615">
    <property type="entry name" value="Rsa3"/>
    <property type="match status" value="1"/>
</dbReference>
<sequence>MAPTEKRRRRKVRVVDQDSSDSSSDSEQENLSKISDDEPSELSDAHMSSDEEEPSNTKIEPEFDNEEPRELLHKAPKNQTPAEFNQKFLELVTQQFGEELAALRETNDFGPASLNQLVAGLKQGVDIFDDEQKRLL</sequence>
<reference evidence="10 11" key="1">
    <citation type="journal article" date="2023" name="Elife">
        <title>Identification of key yeast species and microbe-microbe interactions impacting larval growth of Drosophila in the wild.</title>
        <authorList>
            <person name="Mure A."/>
            <person name="Sugiura Y."/>
            <person name="Maeda R."/>
            <person name="Honda K."/>
            <person name="Sakurai N."/>
            <person name="Takahashi Y."/>
            <person name="Watada M."/>
            <person name="Katoh T."/>
            <person name="Gotoh A."/>
            <person name="Gotoh Y."/>
            <person name="Taniguchi I."/>
            <person name="Nakamura K."/>
            <person name="Hayashi T."/>
            <person name="Katayama T."/>
            <person name="Uemura T."/>
            <person name="Hattori Y."/>
        </authorList>
    </citation>
    <scope>NUCLEOTIDE SEQUENCE [LARGE SCALE GENOMIC DNA]</scope>
    <source>
        <strain evidence="10 11">SB-73</strain>
    </source>
</reference>
<evidence type="ECO:0000256" key="6">
    <source>
        <dbReference type="ARBA" id="ARBA00023242"/>
    </source>
</evidence>
<comment type="function">
    <text evidence="1">Required for efficient biogenesis of the 60S ribosomal subunit.</text>
</comment>
<comment type="subcellular location">
    <subcellularLocation>
        <location evidence="2">Nucleus</location>
        <location evidence="2">Nucleolus</location>
    </subcellularLocation>
</comment>
<protein>
    <recommendedName>
        <fullName evidence="4">Ribosome assembly protein 3</fullName>
    </recommendedName>
</protein>
<dbReference type="Proteomes" id="UP001362899">
    <property type="component" value="Unassembled WGS sequence"/>
</dbReference>